<dbReference type="InterPro" id="IPR036291">
    <property type="entry name" value="NAD(P)-bd_dom_sf"/>
</dbReference>
<organism evidence="2 3">
    <name type="scientific">Sphingomonas palmae</name>
    <dbReference type="NCBI Taxonomy" id="1855283"/>
    <lineage>
        <taxon>Bacteria</taxon>
        <taxon>Pseudomonadati</taxon>
        <taxon>Pseudomonadota</taxon>
        <taxon>Alphaproteobacteria</taxon>
        <taxon>Sphingomonadales</taxon>
        <taxon>Sphingomonadaceae</taxon>
        <taxon>Sphingomonas</taxon>
    </lineage>
</organism>
<accession>A0A1H7FI72</accession>
<dbReference type="Proteomes" id="UP000199214">
    <property type="component" value="Unassembled WGS sequence"/>
</dbReference>
<keyword evidence="3" id="KW-1185">Reference proteome</keyword>
<dbReference type="RefSeq" id="WP_093003700.1">
    <property type="nucleotide sequence ID" value="NZ_FNZZ01000001.1"/>
</dbReference>
<dbReference type="InterPro" id="IPR051783">
    <property type="entry name" value="NAD(P)-dependent_oxidoreduct"/>
</dbReference>
<dbReference type="Gene3D" id="3.40.50.720">
    <property type="entry name" value="NAD(P)-binding Rossmann-like Domain"/>
    <property type="match status" value="1"/>
</dbReference>
<gene>
    <name evidence="2" type="ORF">SAMN05216382_0057</name>
</gene>
<evidence type="ECO:0000313" key="2">
    <source>
        <dbReference type="EMBL" id="SEK25668.1"/>
    </source>
</evidence>
<protein>
    <submittedName>
        <fullName evidence="2">Nucleoside-diphosphate-sugar epimerase</fullName>
    </submittedName>
</protein>
<sequence length="322" mass="34778">MKQGKTALVLGATGGIGGETAAALLRHGWKLVAMARDPERAAAASGERLRGVAWTRGDAMVAADVLRAAHGVDVIVHAVNPPAYRGWGELVLPMILNTIAAAEATGARIVLPGTVYNYGADVPADVAEDAPQHPATEKGRLRVELEQRLARAVDRGGRVLIVRFGDFFGPHSGNNWFSQGLVTPGRRLASITYPGGRGVGHSWTYLPDAAETIARLLDHEEDLEPFARFHAEGVWDADGTAMVDAIARAVGRPETRVKPLPWPLFAVLGLFNETLRGLYGMRHLWRVPLRLDNRKLVAFLGEEPRTPLPVAVADTLRALEID</sequence>
<dbReference type="AlphaFoldDB" id="A0A1H7FI72"/>
<dbReference type="OrthoDB" id="7170465at2"/>
<dbReference type="InterPro" id="IPR001509">
    <property type="entry name" value="Epimerase_deHydtase"/>
</dbReference>
<dbReference type="PANTHER" id="PTHR48079:SF6">
    <property type="entry name" value="NAD(P)-BINDING DOMAIN-CONTAINING PROTEIN-RELATED"/>
    <property type="match status" value="1"/>
</dbReference>
<evidence type="ECO:0000259" key="1">
    <source>
        <dbReference type="Pfam" id="PF01370"/>
    </source>
</evidence>
<feature type="domain" description="NAD-dependent epimerase/dehydratase" evidence="1">
    <location>
        <begin position="7"/>
        <end position="222"/>
    </location>
</feature>
<dbReference type="GO" id="GO:0004029">
    <property type="term" value="F:aldehyde dehydrogenase (NAD+) activity"/>
    <property type="evidence" value="ECO:0007669"/>
    <property type="project" value="TreeGrafter"/>
</dbReference>
<dbReference type="Pfam" id="PF01370">
    <property type="entry name" value="Epimerase"/>
    <property type="match status" value="1"/>
</dbReference>
<proteinExistence type="predicted"/>
<dbReference type="GO" id="GO:0005737">
    <property type="term" value="C:cytoplasm"/>
    <property type="evidence" value="ECO:0007669"/>
    <property type="project" value="TreeGrafter"/>
</dbReference>
<dbReference type="STRING" id="1855283.SAMN05216382_0057"/>
<dbReference type="PANTHER" id="PTHR48079">
    <property type="entry name" value="PROTEIN YEEZ"/>
    <property type="match status" value="1"/>
</dbReference>
<name>A0A1H7FI72_9SPHN</name>
<evidence type="ECO:0000313" key="3">
    <source>
        <dbReference type="Proteomes" id="UP000199214"/>
    </source>
</evidence>
<dbReference type="SUPFAM" id="SSF51735">
    <property type="entry name" value="NAD(P)-binding Rossmann-fold domains"/>
    <property type="match status" value="1"/>
</dbReference>
<reference evidence="3" key="1">
    <citation type="submission" date="2016-10" db="EMBL/GenBank/DDBJ databases">
        <authorList>
            <person name="Varghese N."/>
            <person name="Submissions S."/>
        </authorList>
    </citation>
    <scope>NUCLEOTIDE SEQUENCE [LARGE SCALE GENOMIC DNA]</scope>
    <source>
        <strain evidence="3">JS21-1</strain>
    </source>
</reference>
<dbReference type="EMBL" id="FNZZ01000001">
    <property type="protein sequence ID" value="SEK25668.1"/>
    <property type="molecule type" value="Genomic_DNA"/>
</dbReference>